<evidence type="ECO:0000313" key="2">
    <source>
        <dbReference type="Proteomes" id="UP000054630"/>
    </source>
</evidence>
<evidence type="ECO:0000313" key="1">
    <source>
        <dbReference type="EMBL" id="KRX12097.1"/>
    </source>
</evidence>
<dbReference type="OrthoDB" id="5930755at2759"/>
<comment type="caution">
    <text evidence="1">The sequence shown here is derived from an EMBL/GenBank/DDBJ whole genome shotgun (WGS) entry which is preliminary data.</text>
</comment>
<organism evidence="1 2">
    <name type="scientific">Trichinella nelsoni</name>
    <dbReference type="NCBI Taxonomy" id="6336"/>
    <lineage>
        <taxon>Eukaryota</taxon>
        <taxon>Metazoa</taxon>
        <taxon>Ecdysozoa</taxon>
        <taxon>Nematoda</taxon>
        <taxon>Enoplea</taxon>
        <taxon>Dorylaimia</taxon>
        <taxon>Trichinellida</taxon>
        <taxon>Trichinellidae</taxon>
        <taxon>Trichinella</taxon>
    </lineage>
</organism>
<reference evidence="1 2" key="1">
    <citation type="submission" date="2015-01" db="EMBL/GenBank/DDBJ databases">
        <title>Evolution of Trichinella species and genotypes.</title>
        <authorList>
            <person name="Korhonen P.K."/>
            <person name="Edoardo P."/>
            <person name="Giuseppe L.R."/>
            <person name="Gasser R.B."/>
        </authorList>
    </citation>
    <scope>NUCLEOTIDE SEQUENCE [LARGE SCALE GENOMIC DNA]</scope>
    <source>
        <strain evidence="1">ISS37</strain>
    </source>
</reference>
<gene>
    <name evidence="1" type="ORF">T07_13870</name>
</gene>
<sequence length="67" mass="7393">MPYYVCSTAEEQTCLDNNVLGLLSNVECRTALYTLHGSICEKPLRSINSVASQYVHSVKASGRSERV</sequence>
<proteinExistence type="predicted"/>
<dbReference type="Proteomes" id="UP000054630">
    <property type="component" value="Unassembled WGS sequence"/>
</dbReference>
<dbReference type="AlphaFoldDB" id="A0A0V0RC72"/>
<accession>A0A0V0RC72</accession>
<name>A0A0V0RC72_9BILA</name>
<protein>
    <submittedName>
        <fullName evidence="1">Uncharacterized protein</fullName>
    </submittedName>
</protein>
<keyword evidence="2" id="KW-1185">Reference proteome</keyword>
<dbReference type="EMBL" id="JYDL01000816">
    <property type="protein sequence ID" value="KRX12097.1"/>
    <property type="molecule type" value="Genomic_DNA"/>
</dbReference>